<dbReference type="KEGG" id="senf:GJR95_37215"/>
<evidence type="ECO:0000313" key="5">
    <source>
        <dbReference type="Proteomes" id="UP000464577"/>
    </source>
</evidence>
<dbReference type="PANTHER" id="PTHR13504">
    <property type="entry name" value="FIDO DOMAIN-CONTAINING PROTEIN DDB_G0283145"/>
    <property type="match status" value="1"/>
</dbReference>
<dbReference type="InterPro" id="IPR040198">
    <property type="entry name" value="Fido_containing"/>
</dbReference>
<dbReference type="AlphaFoldDB" id="A0A6P1W4G7"/>
<keyword evidence="5" id="KW-1185">Reference proteome</keyword>
<dbReference type="EMBL" id="CP045997">
    <property type="protein sequence ID" value="QHW00324.1"/>
    <property type="molecule type" value="Genomic_DNA"/>
</dbReference>
<evidence type="ECO:0000313" key="4">
    <source>
        <dbReference type="EMBL" id="QHW00324.1"/>
    </source>
</evidence>
<dbReference type="SUPFAM" id="SSF140931">
    <property type="entry name" value="Fic-like"/>
    <property type="match status" value="1"/>
</dbReference>
<evidence type="ECO:0000256" key="1">
    <source>
        <dbReference type="PIRSR" id="PIRSR640198-1"/>
    </source>
</evidence>
<evidence type="ECO:0000256" key="2">
    <source>
        <dbReference type="PIRSR" id="PIRSR640198-3"/>
    </source>
</evidence>
<feature type="site" description="Important for autoinhibition of adenylyltransferase activity" evidence="2">
    <location>
        <position position="38"/>
    </location>
</feature>
<evidence type="ECO:0000259" key="3">
    <source>
        <dbReference type="PROSITE" id="PS51459"/>
    </source>
</evidence>
<gene>
    <name evidence="4" type="ORF">GJR95_37215</name>
</gene>
<organism evidence="4 5">
    <name type="scientific">Spirosoma endbachense</name>
    <dbReference type="NCBI Taxonomy" id="2666025"/>
    <lineage>
        <taxon>Bacteria</taxon>
        <taxon>Pseudomonadati</taxon>
        <taxon>Bacteroidota</taxon>
        <taxon>Cytophagia</taxon>
        <taxon>Cytophagales</taxon>
        <taxon>Cytophagaceae</taxon>
        <taxon>Spirosoma</taxon>
    </lineage>
</organism>
<dbReference type="InterPro" id="IPR003812">
    <property type="entry name" value="Fido"/>
</dbReference>
<dbReference type="RefSeq" id="WP_162390715.1">
    <property type="nucleotide sequence ID" value="NZ_CP045997.1"/>
</dbReference>
<feature type="active site" evidence="1">
    <location>
        <position position="179"/>
    </location>
</feature>
<dbReference type="PANTHER" id="PTHR13504:SF38">
    <property type="entry name" value="FIDO DOMAIN-CONTAINING PROTEIN"/>
    <property type="match status" value="1"/>
</dbReference>
<feature type="domain" description="Fido" evidence="3">
    <location>
        <begin position="96"/>
        <end position="237"/>
    </location>
</feature>
<dbReference type="Gene3D" id="1.10.3290.10">
    <property type="entry name" value="Fido-like domain"/>
    <property type="match status" value="1"/>
</dbReference>
<name>A0A6P1W4G7_9BACT</name>
<dbReference type="InterPro" id="IPR036597">
    <property type="entry name" value="Fido-like_dom_sf"/>
</dbReference>
<reference evidence="4 5" key="1">
    <citation type="submission" date="2019-11" db="EMBL/GenBank/DDBJ databases">
        <title>Spirosoma endbachense sp. nov., isolated from a natural salt meadow.</title>
        <authorList>
            <person name="Rojas J."/>
            <person name="Ambika Manirajan B."/>
            <person name="Ratering S."/>
            <person name="Suarez C."/>
            <person name="Geissler-Plaum R."/>
            <person name="Schnell S."/>
        </authorList>
    </citation>
    <scope>NUCLEOTIDE SEQUENCE [LARGE SCALE GENOMIC DNA]</scope>
    <source>
        <strain evidence="4 5">I-24</strain>
    </source>
</reference>
<sequence length="250" mass="28087">MNTSLTLPQLVEQFSKVTATKANDVSGILQTYHSIGIEGGTLTLLEIQNLLQKGIRLTDKSLADQLGIVDHHNALQQVLTIANEHIPLNRTIIQGVASTLMCHTGGPIYSLLSQYDTSQGELRIDDKTVGRRILVDFHKLPRALDNLLKEVNTTITQLRTPRQIYDLSFTAHFQLLTLHPFGAGNGMVARLLMNYIQQFHQLPLSLVHVDSRIPYLNSLDASWRQKSPTPIVSFMHSQLVRLIQECIEQH</sequence>
<dbReference type="Proteomes" id="UP000464577">
    <property type="component" value="Chromosome"/>
</dbReference>
<dbReference type="Pfam" id="PF02661">
    <property type="entry name" value="Fic"/>
    <property type="match status" value="1"/>
</dbReference>
<protein>
    <submittedName>
        <fullName evidence="4">Filamentation induced by cAMP protein fic</fullName>
    </submittedName>
</protein>
<dbReference type="PROSITE" id="PS51459">
    <property type="entry name" value="FIDO"/>
    <property type="match status" value="1"/>
</dbReference>
<proteinExistence type="predicted"/>
<accession>A0A6P1W4G7</accession>